<protein>
    <recommendedName>
        <fullName evidence="4">Large ribosomal subunit protein bL17</fullName>
    </recommendedName>
</protein>
<dbReference type="InterPro" id="IPR036373">
    <property type="entry name" value="Ribosomal_bL17_sf"/>
</dbReference>
<accession>A0A7C4MTA7</accession>
<evidence type="ECO:0000256" key="4">
    <source>
        <dbReference type="HAMAP-Rule" id="MF_01368"/>
    </source>
</evidence>
<dbReference type="GO" id="GO:0006412">
    <property type="term" value="P:translation"/>
    <property type="evidence" value="ECO:0007669"/>
    <property type="project" value="UniProtKB-UniRule"/>
</dbReference>
<dbReference type="FunFam" id="3.90.1030.10:FF:000001">
    <property type="entry name" value="50S ribosomal protein L17"/>
    <property type="match status" value="1"/>
</dbReference>
<comment type="similarity">
    <text evidence="1 4 5">Belongs to the bacterial ribosomal protein bL17 family.</text>
</comment>
<comment type="subunit">
    <text evidence="4">Part of the 50S ribosomal subunit. Contacts protein L32.</text>
</comment>
<evidence type="ECO:0000256" key="1">
    <source>
        <dbReference type="ARBA" id="ARBA00008777"/>
    </source>
</evidence>
<dbReference type="InterPro" id="IPR000456">
    <property type="entry name" value="Ribosomal_bL17"/>
</dbReference>
<name>A0A7C4MTA7_9BACT</name>
<dbReference type="GO" id="GO:0022625">
    <property type="term" value="C:cytosolic large ribosomal subunit"/>
    <property type="evidence" value="ECO:0007669"/>
    <property type="project" value="TreeGrafter"/>
</dbReference>
<keyword evidence="3 4" id="KW-0687">Ribonucleoprotein</keyword>
<reference evidence="7" key="1">
    <citation type="journal article" date="2020" name="mSystems">
        <title>Genome- and Community-Level Interaction Insights into Carbon Utilization and Element Cycling Functions of Hydrothermarchaeota in Hydrothermal Sediment.</title>
        <authorList>
            <person name="Zhou Z."/>
            <person name="Liu Y."/>
            <person name="Xu W."/>
            <person name="Pan J."/>
            <person name="Luo Z.H."/>
            <person name="Li M."/>
        </authorList>
    </citation>
    <scope>NUCLEOTIDE SEQUENCE [LARGE SCALE GENOMIC DNA]</scope>
    <source>
        <strain evidence="7">SpSt-477</strain>
    </source>
</reference>
<evidence type="ECO:0000256" key="5">
    <source>
        <dbReference type="RuleBase" id="RU000660"/>
    </source>
</evidence>
<proteinExistence type="inferred from homology"/>
<keyword evidence="2 4" id="KW-0689">Ribosomal protein</keyword>
<feature type="compositionally biased region" description="Basic and acidic residues" evidence="6">
    <location>
        <begin position="139"/>
        <end position="158"/>
    </location>
</feature>
<sequence length="166" mass="18329">MRHGKTGVKLGRTSSHRKAMFRNLVTALFKYDRIRTTDAKAKEIRKWADDLVTLAKRGGLHARRQALAILTEKDVVYKLFQQAPERYKDNAGGYTRIVKLGNRPGDAAPISLIELVGLEKAPVVTFRKKRPTGFHGKGKKGDAAVKKTESAGSKEDAGAKVTEAEE</sequence>
<evidence type="ECO:0000256" key="3">
    <source>
        <dbReference type="ARBA" id="ARBA00023274"/>
    </source>
</evidence>
<comment type="caution">
    <text evidence="7">The sequence shown here is derived from an EMBL/GenBank/DDBJ whole genome shotgun (WGS) entry which is preliminary data.</text>
</comment>
<dbReference type="Gene3D" id="3.90.1030.10">
    <property type="entry name" value="Ribosomal protein L17"/>
    <property type="match status" value="1"/>
</dbReference>
<dbReference type="PANTHER" id="PTHR14413:SF16">
    <property type="entry name" value="LARGE RIBOSOMAL SUBUNIT PROTEIN BL17M"/>
    <property type="match status" value="1"/>
</dbReference>
<feature type="region of interest" description="Disordered" evidence="6">
    <location>
        <begin position="129"/>
        <end position="166"/>
    </location>
</feature>
<dbReference type="HAMAP" id="MF_01368">
    <property type="entry name" value="Ribosomal_bL17"/>
    <property type="match status" value="1"/>
</dbReference>
<dbReference type="PANTHER" id="PTHR14413">
    <property type="entry name" value="RIBOSOMAL PROTEIN L17"/>
    <property type="match status" value="1"/>
</dbReference>
<dbReference type="EMBL" id="DSUH01000192">
    <property type="protein sequence ID" value="HGU32799.1"/>
    <property type="molecule type" value="Genomic_DNA"/>
</dbReference>
<dbReference type="NCBIfam" id="TIGR00059">
    <property type="entry name" value="L17"/>
    <property type="match status" value="1"/>
</dbReference>
<evidence type="ECO:0000256" key="6">
    <source>
        <dbReference type="SAM" id="MobiDB-lite"/>
    </source>
</evidence>
<dbReference type="Pfam" id="PF01196">
    <property type="entry name" value="Ribosomal_L17"/>
    <property type="match status" value="1"/>
</dbReference>
<feature type="compositionally biased region" description="Basic residues" evidence="6">
    <location>
        <begin position="129"/>
        <end position="138"/>
    </location>
</feature>
<evidence type="ECO:0000313" key="7">
    <source>
        <dbReference type="EMBL" id="HGU32799.1"/>
    </source>
</evidence>
<organism evidence="7">
    <name type="scientific">Desulfatirhabdium butyrativorans</name>
    <dbReference type="NCBI Taxonomy" id="340467"/>
    <lineage>
        <taxon>Bacteria</taxon>
        <taxon>Pseudomonadati</taxon>
        <taxon>Thermodesulfobacteriota</taxon>
        <taxon>Desulfobacteria</taxon>
        <taxon>Desulfobacterales</taxon>
        <taxon>Desulfatirhabdiaceae</taxon>
        <taxon>Desulfatirhabdium</taxon>
    </lineage>
</organism>
<dbReference type="InterPro" id="IPR047859">
    <property type="entry name" value="Ribosomal_bL17_CS"/>
</dbReference>
<dbReference type="AlphaFoldDB" id="A0A7C4MTA7"/>
<dbReference type="SUPFAM" id="SSF64263">
    <property type="entry name" value="Prokaryotic ribosomal protein L17"/>
    <property type="match status" value="1"/>
</dbReference>
<dbReference type="GO" id="GO:0003735">
    <property type="term" value="F:structural constituent of ribosome"/>
    <property type="evidence" value="ECO:0007669"/>
    <property type="project" value="InterPro"/>
</dbReference>
<gene>
    <name evidence="4" type="primary">rplQ</name>
    <name evidence="7" type="ORF">ENS29_08085</name>
</gene>
<evidence type="ECO:0000256" key="2">
    <source>
        <dbReference type="ARBA" id="ARBA00022980"/>
    </source>
</evidence>
<dbReference type="PROSITE" id="PS01167">
    <property type="entry name" value="RIBOSOMAL_L17"/>
    <property type="match status" value="1"/>
</dbReference>